<dbReference type="Proteomes" id="UP000676246">
    <property type="component" value="Unassembled WGS sequence"/>
</dbReference>
<dbReference type="EMBL" id="JAGQDD010000008">
    <property type="protein sequence ID" value="MBQ0931404.1"/>
    <property type="molecule type" value="Genomic_DNA"/>
</dbReference>
<comment type="caution">
    <text evidence="1">The sequence shown here is derived from an EMBL/GenBank/DDBJ whole genome shotgun (WGS) entry which is preliminary data.</text>
</comment>
<reference evidence="1 2" key="1">
    <citation type="submission" date="2021-04" db="EMBL/GenBank/DDBJ databases">
        <title>The genome sequence of Ideonella sp. 3Y2.</title>
        <authorList>
            <person name="Liu Y."/>
        </authorList>
    </citation>
    <scope>NUCLEOTIDE SEQUENCE [LARGE SCALE GENOMIC DNA]</scope>
    <source>
        <strain evidence="1 2">3Y2</strain>
    </source>
</reference>
<keyword evidence="2" id="KW-1185">Reference proteome</keyword>
<evidence type="ECO:0000313" key="2">
    <source>
        <dbReference type="Proteomes" id="UP000676246"/>
    </source>
</evidence>
<sequence length="197" mass="20417">MSRTTRPAPDAEPADALGGAVLGVIGQPPRSRLRRRADPAAASDALIRSAAGKAGLAAGALALPLGPIGWLTVLPELATVWRLQSALVADIAAVHGQPPPSPEQLLYCLFDHTGARVVRQLLVQTGERGLVQVAQAQLLRMAAAKVGASIARRVAGRSLARWLPLAGAAGMAAWAAWDTRQVGRTAQALFARPALEG</sequence>
<accession>A0A940Y793</accession>
<proteinExistence type="predicted"/>
<protein>
    <submittedName>
        <fullName evidence="1">Uncharacterized protein</fullName>
    </submittedName>
</protein>
<name>A0A940Y793_9BURK</name>
<gene>
    <name evidence="1" type="ORF">KAK03_13000</name>
</gene>
<organism evidence="1 2">
    <name type="scientific">Ideonella alba</name>
    <dbReference type="NCBI Taxonomy" id="2824118"/>
    <lineage>
        <taxon>Bacteria</taxon>
        <taxon>Pseudomonadati</taxon>
        <taxon>Pseudomonadota</taxon>
        <taxon>Betaproteobacteria</taxon>
        <taxon>Burkholderiales</taxon>
        <taxon>Sphaerotilaceae</taxon>
        <taxon>Ideonella</taxon>
    </lineage>
</organism>
<dbReference type="AlphaFoldDB" id="A0A940Y793"/>
<evidence type="ECO:0000313" key="1">
    <source>
        <dbReference type="EMBL" id="MBQ0931404.1"/>
    </source>
</evidence>
<dbReference type="RefSeq" id="WP_210854380.1">
    <property type="nucleotide sequence ID" value="NZ_JAGQDD010000008.1"/>
</dbReference>